<keyword evidence="8" id="KW-1185">Reference proteome</keyword>
<accession>A0A4V1M9U7</accession>
<proteinExistence type="predicted"/>
<evidence type="ECO:0000256" key="5">
    <source>
        <dbReference type="SAM" id="SignalP"/>
    </source>
</evidence>
<dbReference type="Gene3D" id="3.40.30.10">
    <property type="entry name" value="Glutaredoxin"/>
    <property type="match status" value="1"/>
</dbReference>
<dbReference type="CDD" id="cd02966">
    <property type="entry name" value="TlpA_like_family"/>
    <property type="match status" value="1"/>
</dbReference>
<keyword evidence="5" id="KW-0732">Signal</keyword>
<sequence>MMQKKRSVLIMVLLILLSKSMLAQQSPEENMQAALRPLQQALQPLNDQAKAYYLLKDTVSLNKLTPAMTVLYKKIDSIETSFVQQYPYAEASLAIAVKRGRSSQGLLAEPLFLGLSERLRNSEKGLQLQARFDALRKTRIGEKAIPFTLPDEKGNRVSLDQCRGKYVLVDFWASWCKPCRAENPVLLAAYKNYHQKNFEIISISLDLRKEDWLRAVKEDAMPWIQLSDGKGPNSNAALLYGVTSIPRNFLIDPAGVIVATDLRGEALDVKLSALLQK</sequence>
<dbReference type="Proteomes" id="UP000290545">
    <property type="component" value="Unassembled WGS sequence"/>
</dbReference>
<comment type="subcellular location">
    <subcellularLocation>
        <location evidence="1">Cell envelope</location>
    </subcellularLocation>
</comment>
<dbReference type="InterPro" id="IPR050553">
    <property type="entry name" value="Thioredoxin_ResA/DsbE_sf"/>
</dbReference>
<dbReference type="RefSeq" id="WP_129003709.1">
    <property type="nucleotide sequence ID" value="NZ_SDHZ01000002.1"/>
</dbReference>
<evidence type="ECO:0000256" key="3">
    <source>
        <dbReference type="ARBA" id="ARBA00023157"/>
    </source>
</evidence>
<dbReference type="GO" id="GO:0030313">
    <property type="term" value="C:cell envelope"/>
    <property type="evidence" value="ECO:0007669"/>
    <property type="project" value="UniProtKB-SubCell"/>
</dbReference>
<dbReference type="OrthoDB" id="750178at2"/>
<dbReference type="GO" id="GO:0016491">
    <property type="term" value="F:oxidoreductase activity"/>
    <property type="evidence" value="ECO:0007669"/>
    <property type="project" value="InterPro"/>
</dbReference>
<organism evidence="7 8">
    <name type="scientific">Filimonas effusa</name>
    <dbReference type="NCBI Taxonomy" id="2508721"/>
    <lineage>
        <taxon>Bacteria</taxon>
        <taxon>Pseudomonadati</taxon>
        <taxon>Bacteroidota</taxon>
        <taxon>Chitinophagia</taxon>
        <taxon>Chitinophagales</taxon>
        <taxon>Chitinophagaceae</taxon>
        <taxon>Filimonas</taxon>
    </lineage>
</organism>
<dbReference type="GO" id="GO:0016209">
    <property type="term" value="F:antioxidant activity"/>
    <property type="evidence" value="ECO:0007669"/>
    <property type="project" value="InterPro"/>
</dbReference>
<keyword evidence="4" id="KW-0676">Redox-active center</keyword>
<dbReference type="InterPro" id="IPR013766">
    <property type="entry name" value="Thioredoxin_domain"/>
</dbReference>
<evidence type="ECO:0000313" key="7">
    <source>
        <dbReference type="EMBL" id="RXK82914.1"/>
    </source>
</evidence>
<feature type="domain" description="Thioredoxin" evidence="6">
    <location>
        <begin position="138"/>
        <end position="277"/>
    </location>
</feature>
<dbReference type="PROSITE" id="PS51352">
    <property type="entry name" value="THIOREDOXIN_2"/>
    <property type="match status" value="1"/>
</dbReference>
<gene>
    <name evidence="7" type="ORF">ESB13_12360</name>
</gene>
<evidence type="ECO:0000259" key="6">
    <source>
        <dbReference type="PROSITE" id="PS51352"/>
    </source>
</evidence>
<dbReference type="SUPFAM" id="SSF52833">
    <property type="entry name" value="Thioredoxin-like"/>
    <property type="match status" value="1"/>
</dbReference>
<keyword evidence="2" id="KW-0201">Cytochrome c-type biogenesis</keyword>
<reference evidence="7 8" key="1">
    <citation type="submission" date="2019-01" db="EMBL/GenBank/DDBJ databases">
        <title>Filimonas sp. strain TTM-71.</title>
        <authorList>
            <person name="Chen W.-M."/>
        </authorList>
    </citation>
    <scope>NUCLEOTIDE SEQUENCE [LARGE SCALE GENOMIC DNA]</scope>
    <source>
        <strain evidence="7 8">TTM-71</strain>
    </source>
</reference>
<evidence type="ECO:0000313" key="8">
    <source>
        <dbReference type="Proteomes" id="UP000290545"/>
    </source>
</evidence>
<dbReference type="GO" id="GO:0017004">
    <property type="term" value="P:cytochrome complex assembly"/>
    <property type="evidence" value="ECO:0007669"/>
    <property type="project" value="UniProtKB-KW"/>
</dbReference>
<name>A0A4V1M9U7_9BACT</name>
<comment type="caution">
    <text evidence="7">The sequence shown here is derived from an EMBL/GenBank/DDBJ whole genome shotgun (WGS) entry which is preliminary data.</text>
</comment>
<evidence type="ECO:0000256" key="1">
    <source>
        <dbReference type="ARBA" id="ARBA00004196"/>
    </source>
</evidence>
<dbReference type="EMBL" id="SDHZ01000002">
    <property type="protein sequence ID" value="RXK82914.1"/>
    <property type="molecule type" value="Genomic_DNA"/>
</dbReference>
<evidence type="ECO:0000256" key="2">
    <source>
        <dbReference type="ARBA" id="ARBA00022748"/>
    </source>
</evidence>
<feature type="chain" id="PRO_5020341157" evidence="5">
    <location>
        <begin position="24"/>
        <end position="277"/>
    </location>
</feature>
<dbReference type="InterPro" id="IPR036249">
    <property type="entry name" value="Thioredoxin-like_sf"/>
</dbReference>
<feature type="signal peptide" evidence="5">
    <location>
        <begin position="1"/>
        <end position="23"/>
    </location>
</feature>
<dbReference type="PANTHER" id="PTHR42852">
    <property type="entry name" value="THIOL:DISULFIDE INTERCHANGE PROTEIN DSBE"/>
    <property type="match status" value="1"/>
</dbReference>
<dbReference type="AlphaFoldDB" id="A0A4V1M9U7"/>
<keyword evidence="3" id="KW-1015">Disulfide bond</keyword>
<evidence type="ECO:0000256" key="4">
    <source>
        <dbReference type="ARBA" id="ARBA00023284"/>
    </source>
</evidence>
<dbReference type="Pfam" id="PF00578">
    <property type="entry name" value="AhpC-TSA"/>
    <property type="match status" value="1"/>
</dbReference>
<dbReference type="InterPro" id="IPR000866">
    <property type="entry name" value="AhpC/TSA"/>
</dbReference>
<protein>
    <submittedName>
        <fullName evidence="7">TlpA family protein disulfide reductase</fullName>
    </submittedName>
</protein>
<dbReference type="PANTHER" id="PTHR42852:SF6">
    <property type="entry name" value="THIOL:DISULFIDE INTERCHANGE PROTEIN DSBE"/>
    <property type="match status" value="1"/>
</dbReference>